<accession>A0A251ZZ29</accession>
<evidence type="ECO:0000256" key="1">
    <source>
        <dbReference type="ARBA" id="ARBA00004613"/>
    </source>
</evidence>
<dbReference type="Proteomes" id="UP000194639">
    <property type="component" value="Unassembled WGS sequence"/>
</dbReference>
<comment type="caution">
    <text evidence="3">The sequence shown here is derived from an EMBL/GenBank/DDBJ whole genome shotgun (WGS) entry which is preliminary data.</text>
</comment>
<keyword evidence="2" id="KW-0964">Secreted</keyword>
<dbReference type="PANTHER" id="PTHR38340:SF1">
    <property type="entry name" value="S-LAYER PROTEIN"/>
    <property type="match status" value="1"/>
</dbReference>
<sequence length="468" mass="47451">MALITVPGASGDHTVQVTVDGCDSSTLLRQAQSLADQLKNAQSDLDSRYLTSGSNVFNGNRGGYGAITTPGSYQVSGNPDWLSVGSDSHAQPGQALDGFVTVDARKVTTENLNFIGGTKQGIHFLSTNQNGTFLSGSGNNLFDGGNGNWKISTGDGNDTINSGNGNNTISAGAGNNVINLGDGWNYVHSDGQDTITASSGTQNITLNGASSTVNVGDQSLVVDNGSNQSIKVGNNSTVIGGVQDNITLNGAYGTVSGGESGTISAGQGNFVVAQTKNADINIAGNLTFLHGTGETTVTAGQSTIFGAAGLDLHLNSTSGTSLFVATIGNQTLDGASSAFGIHAFGSDYGATTQTFIGGSASDTLVAGTGNATLTGGSGAANVFGFRNGVAGSDYTITDFGSAAGNSVLLVHYDEAYLKNGKGYTKESFQQVLDSASHQNGNTTITLSDNSRITFVGVDKLTIDQFSGF</sequence>
<dbReference type="InterPro" id="IPR001343">
    <property type="entry name" value="Hemolysn_Ca-bd"/>
</dbReference>
<dbReference type="SUPFAM" id="SSF51120">
    <property type="entry name" value="beta-Roll"/>
    <property type="match status" value="2"/>
</dbReference>
<dbReference type="GO" id="GO:0005576">
    <property type="term" value="C:extracellular region"/>
    <property type="evidence" value="ECO:0007669"/>
    <property type="project" value="UniProtKB-SubCell"/>
</dbReference>
<dbReference type="GO" id="GO:0005509">
    <property type="term" value="F:calcium ion binding"/>
    <property type="evidence" value="ECO:0007669"/>
    <property type="project" value="InterPro"/>
</dbReference>
<reference evidence="3 4" key="1">
    <citation type="submission" date="2014-06" db="EMBL/GenBank/DDBJ databases">
        <authorList>
            <person name="Ju J."/>
            <person name="Zhang J."/>
        </authorList>
    </citation>
    <scope>NUCLEOTIDE SEQUENCE [LARGE SCALE GENOMIC DNA]</scope>
    <source>
        <strain evidence="3">DmW_045</strain>
    </source>
</reference>
<dbReference type="Pfam" id="PF00353">
    <property type="entry name" value="HemolysinCabind"/>
    <property type="match status" value="2"/>
</dbReference>
<dbReference type="InterPro" id="IPR050557">
    <property type="entry name" value="RTX_toxin/Mannuronan_C5-epim"/>
</dbReference>
<evidence type="ECO:0000313" key="3">
    <source>
        <dbReference type="EMBL" id="OUI79920.1"/>
    </source>
</evidence>
<dbReference type="PANTHER" id="PTHR38340">
    <property type="entry name" value="S-LAYER PROTEIN"/>
    <property type="match status" value="1"/>
</dbReference>
<protein>
    <submittedName>
        <fullName evidence="3">Membrane protein</fullName>
    </submittedName>
</protein>
<evidence type="ECO:0000256" key="2">
    <source>
        <dbReference type="ARBA" id="ARBA00022525"/>
    </source>
</evidence>
<dbReference type="Gene3D" id="2.150.10.10">
    <property type="entry name" value="Serralysin-like metalloprotease, C-terminal"/>
    <property type="match status" value="1"/>
</dbReference>
<organism evidence="3 4">
    <name type="scientific">Acetobacter orientalis</name>
    <dbReference type="NCBI Taxonomy" id="146474"/>
    <lineage>
        <taxon>Bacteria</taxon>
        <taxon>Pseudomonadati</taxon>
        <taxon>Pseudomonadota</taxon>
        <taxon>Alphaproteobacteria</taxon>
        <taxon>Acetobacterales</taxon>
        <taxon>Acetobacteraceae</taxon>
        <taxon>Acetobacter</taxon>
    </lineage>
</organism>
<dbReference type="AlphaFoldDB" id="A0A251ZZ29"/>
<dbReference type="InterPro" id="IPR011049">
    <property type="entry name" value="Serralysin-like_metalloprot_C"/>
</dbReference>
<evidence type="ECO:0000313" key="4">
    <source>
        <dbReference type="Proteomes" id="UP000194639"/>
    </source>
</evidence>
<comment type="subcellular location">
    <subcellularLocation>
        <location evidence="1">Secreted</location>
    </subcellularLocation>
</comment>
<gene>
    <name evidence="3" type="ORF">HK12_11085</name>
</gene>
<dbReference type="RefSeq" id="WP_086553017.1">
    <property type="nucleotide sequence ID" value="NZ_JBDNKS010000031.1"/>
</dbReference>
<dbReference type="EMBL" id="JOMO01000046">
    <property type="protein sequence ID" value="OUI79920.1"/>
    <property type="molecule type" value="Genomic_DNA"/>
</dbReference>
<name>A0A251ZZ29_9PROT</name>
<proteinExistence type="predicted"/>